<sequence length="416" mass="46079">MANNVMGRALTTVTKAVEEIINSALAEKKIVCHSDSCVTFRVPTTVTKQKVSVFLYDVHEDLDVRLGEARESEGSTTHWKPSRIFLRFSYLITCWRTKNDEGGVELDPVATDRDSPALRIPQIVLDALLRHRTLKTIPGAFCRVLPQSENLDALGQFWQALKGNNPRLCMSYAVTVPVEIPVGAAAEPVWPVVEIDGTVSIDRPFLAAWERALETVGARLGIEAGWKMGAPRRFDKRDFLRIRDALRNDEGPFAGMLASLTVLMTSFIALARTIDPIALNDGCEQIADPQPLAERLLQSIRQLHLDMAESNTPSPTHNMADDALVAETDSNDDADYAMLLFATKLISVFKNERPRRLLLTQAERSARLRKGQPDKESMLAYLLLATCRTKSQVAVTVALVVAWLEEGEDAPTDTDG</sequence>
<dbReference type="RefSeq" id="WP_024903421.1">
    <property type="nucleotide sequence ID" value="NZ_CADFGU010000005.1"/>
</dbReference>
<dbReference type="InterPro" id="IPR025351">
    <property type="entry name" value="Pvc16_N"/>
</dbReference>
<keyword evidence="3" id="KW-1185">Reference proteome</keyword>
<reference evidence="2 3" key="1">
    <citation type="submission" date="2015-03" db="EMBL/GenBank/DDBJ databases">
        <title>Draft Genome Sequence of Burkholderia andropogonis type strain ICMP2807, isolated from Sorghum bicolor.</title>
        <authorList>
            <person name="Lopes-Santos L."/>
            <person name="Castro D.B."/>
            <person name="Ottoboni L.M."/>
            <person name="Park D."/>
            <person name="Weirc B.S."/>
            <person name="Destefano S.A."/>
        </authorList>
    </citation>
    <scope>NUCLEOTIDE SEQUENCE [LARGE SCALE GENOMIC DNA]</scope>
    <source>
        <strain evidence="2 3">ICMP2807</strain>
    </source>
</reference>
<evidence type="ECO:0000313" key="3">
    <source>
        <dbReference type="Proteomes" id="UP000033618"/>
    </source>
</evidence>
<dbReference type="AlphaFoldDB" id="A0A0F5K406"/>
<name>A0A0F5K406_9BURK</name>
<proteinExistence type="predicted"/>
<feature type="domain" description="Pvc16 N-terminal" evidence="1">
    <location>
        <begin position="12"/>
        <end position="178"/>
    </location>
</feature>
<evidence type="ECO:0000259" key="1">
    <source>
        <dbReference type="Pfam" id="PF14065"/>
    </source>
</evidence>
<dbReference type="Proteomes" id="UP000033618">
    <property type="component" value="Unassembled WGS sequence"/>
</dbReference>
<dbReference type="Pfam" id="PF14065">
    <property type="entry name" value="Pvc16_N"/>
    <property type="match status" value="1"/>
</dbReference>
<dbReference type="PATRIC" id="fig|28092.6.peg.926"/>
<gene>
    <name evidence="2" type="ORF">WM40_03905</name>
</gene>
<protein>
    <recommendedName>
        <fullName evidence="1">Pvc16 N-terminal domain-containing protein</fullName>
    </recommendedName>
</protein>
<dbReference type="EMBL" id="LAQU01000003">
    <property type="protein sequence ID" value="KKB64594.1"/>
    <property type="molecule type" value="Genomic_DNA"/>
</dbReference>
<comment type="caution">
    <text evidence="2">The sequence shown here is derived from an EMBL/GenBank/DDBJ whole genome shotgun (WGS) entry which is preliminary data.</text>
</comment>
<organism evidence="2 3">
    <name type="scientific">Robbsia andropogonis</name>
    <dbReference type="NCBI Taxonomy" id="28092"/>
    <lineage>
        <taxon>Bacteria</taxon>
        <taxon>Pseudomonadati</taxon>
        <taxon>Pseudomonadota</taxon>
        <taxon>Betaproteobacteria</taxon>
        <taxon>Burkholderiales</taxon>
        <taxon>Burkholderiaceae</taxon>
        <taxon>Robbsia</taxon>
    </lineage>
</organism>
<accession>A0A0F5K406</accession>
<dbReference type="STRING" id="28092.WM40_03905"/>
<evidence type="ECO:0000313" key="2">
    <source>
        <dbReference type="EMBL" id="KKB64594.1"/>
    </source>
</evidence>
<dbReference type="OrthoDB" id="5514409at2"/>